<feature type="chain" id="PRO_5017210922" description="Ionotropic glutamate receptor C-terminal domain-containing protein" evidence="9">
    <location>
        <begin position="23"/>
        <end position="600"/>
    </location>
</feature>
<reference evidence="11" key="1">
    <citation type="submission" date="2018-01" db="EMBL/GenBank/DDBJ databases">
        <authorList>
            <person name="Alioto T."/>
            <person name="Alioto T."/>
        </authorList>
    </citation>
    <scope>NUCLEOTIDE SEQUENCE [LARGE SCALE GENOMIC DNA]</scope>
</reference>
<dbReference type="OrthoDB" id="8010639at2759"/>
<protein>
    <recommendedName>
        <fullName evidence="12">Ionotropic glutamate receptor C-terminal domain-containing protein</fullName>
    </recommendedName>
</protein>
<proteinExistence type="predicted"/>
<sequence length="600" mass="69278">MCTMLILVVLLCTSFRPEPVASVHNMSLVKSVLDVISSREHWKHTPIFLGHRTKRNDINSLIIWLHRTMEVTSHIVDTSIAEHKHKPLGQYNMNADNAVALVFCHTSQELIWYHLNRSLRRMRPVRLIVALPNERSGSYKALEALFQKLWLYQFLNVLVLHNNQIYSYTPYPAVRFYKVNIYSYPLFPPATRDFQGYVVSTPAENDVPRVFLIRDQRTGQRLIRGYGYRTFLEFLHRHNATLQVTNPNQDLGPTSNVNMSRIIQLIMDGNLEISLHPYVDVPEDMGDYSYPLVVARNCLIVPVRNEIPRHMYLLLPLNRWSWLLLLGGVFYISGVLYFINPGHDHSSWHERVGFNFLDGLSRILFICSPTIVHRPSLRYFIVSLQLTVLGFVLTSYYNIQLDSFLTALVVGKQVESMEDLIDQQQQVLVKHYEASTFLRHVEPHLINGLSRLLVGVNASEQVSALLGFNRSYAYPFTLERWEFFSLQQQYAFKPIFRFSSACLGSPIIGYPMRSDCHLKASLSMFIMRIQATGLLQHWFVSDFNDAMRAGYVRLLDNVLGFQALDVDTLRLGWFVLGGGWLLSLLGFAFEHLRLNTGRSF</sequence>
<keyword evidence="2" id="KW-1003">Cell membrane</keyword>
<feature type="transmembrane region" description="Helical" evidence="8">
    <location>
        <begin position="352"/>
        <end position="371"/>
    </location>
</feature>
<feature type="transmembrane region" description="Helical" evidence="8">
    <location>
        <begin position="571"/>
        <end position="589"/>
    </location>
</feature>
<keyword evidence="11" id="KW-1185">Reference proteome</keyword>
<evidence type="ECO:0000256" key="7">
    <source>
        <dbReference type="ARBA" id="ARBA00023180"/>
    </source>
</evidence>
<keyword evidence="6" id="KW-0675">Receptor</keyword>
<keyword evidence="7" id="KW-0325">Glycoprotein</keyword>
<dbReference type="PANTHER" id="PTHR42643:SF41">
    <property type="entry name" value="IONOTROPIC RECEPTOR 20A-RELATED"/>
    <property type="match status" value="1"/>
</dbReference>
<dbReference type="GO" id="GO:0005886">
    <property type="term" value="C:plasma membrane"/>
    <property type="evidence" value="ECO:0007669"/>
    <property type="project" value="UniProtKB-SubCell"/>
</dbReference>
<evidence type="ECO:0000256" key="6">
    <source>
        <dbReference type="ARBA" id="ARBA00023170"/>
    </source>
</evidence>
<evidence type="ECO:0000256" key="1">
    <source>
        <dbReference type="ARBA" id="ARBA00004651"/>
    </source>
</evidence>
<evidence type="ECO:0008006" key="12">
    <source>
        <dbReference type="Google" id="ProtNLM"/>
    </source>
</evidence>
<evidence type="ECO:0000313" key="11">
    <source>
        <dbReference type="Proteomes" id="UP000268350"/>
    </source>
</evidence>
<evidence type="ECO:0000256" key="8">
    <source>
        <dbReference type="SAM" id="Phobius"/>
    </source>
</evidence>
<dbReference type="EMBL" id="OUUW01000001">
    <property type="protein sequence ID" value="SPP74293.1"/>
    <property type="molecule type" value="Genomic_DNA"/>
</dbReference>
<evidence type="ECO:0000256" key="5">
    <source>
        <dbReference type="ARBA" id="ARBA00023136"/>
    </source>
</evidence>
<evidence type="ECO:0000313" key="10">
    <source>
        <dbReference type="EMBL" id="SPP74293.1"/>
    </source>
</evidence>
<name>A0A3B0J4A8_DROGU</name>
<dbReference type="InterPro" id="IPR052192">
    <property type="entry name" value="Insect_Ionotropic_Sensory_Rcpt"/>
</dbReference>
<keyword evidence="4 8" id="KW-1133">Transmembrane helix</keyword>
<evidence type="ECO:0000256" key="3">
    <source>
        <dbReference type="ARBA" id="ARBA00022692"/>
    </source>
</evidence>
<feature type="transmembrane region" description="Helical" evidence="8">
    <location>
        <begin position="320"/>
        <end position="340"/>
    </location>
</feature>
<feature type="transmembrane region" description="Helical" evidence="8">
    <location>
        <begin position="377"/>
        <end position="397"/>
    </location>
</feature>
<keyword evidence="9" id="KW-0732">Signal</keyword>
<accession>A0A3B0J4A8</accession>
<dbReference type="PANTHER" id="PTHR42643">
    <property type="entry name" value="IONOTROPIC RECEPTOR 20A-RELATED"/>
    <property type="match status" value="1"/>
</dbReference>
<dbReference type="SUPFAM" id="SSF53850">
    <property type="entry name" value="Periplasmic binding protein-like II"/>
    <property type="match status" value="1"/>
</dbReference>
<evidence type="ECO:0000256" key="2">
    <source>
        <dbReference type="ARBA" id="ARBA00022475"/>
    </source>
</evidence>
<gene>
    <name evidence="10" type="ORF">DGUA_6G001907</name>
</gene>
<evidence type="ECO:0000256" key="9">
    <source>
        <dbReference type="SAM" id="SignalP"/>
    </source>
</evidence>
<evidence type="ECO:0000256" key="4">
    <source>
        <dbReference type="ARBA" id="ARBA00022989"/>
    </source>
</evidence>
<dbReference type="Proteomes" id="UP000268350">
    <property type="component" value="Unassembled WGS sequence"/>
</dbReference>
<comment type="subcellular location">
    <subcellularLocation>
        <location evidence="1">Cell membrane</location>
        <topology evidence="1">Multi-pass membrane protein</topology>
    </subcellularLocation>
</comment>
<keyword evidence="3 8" id="KW-0812">Transmembrane</keyword>
<feature type="signal peptide" evidence="9">
    <location>
        <begin position="1"/>
        <end position="22"/>
    </location>
</feature>
<dbReference type="AlphaFoldDB" id="A0A3B0J4A8"/>
<organism evidence="10 11">
    <name type="scientific">Drosophila guanche</name>
    <name type="common">Fruit fly</name>
    <dbReference type="NCBI Taxonomy" id="7266"/>
    <lineage>
        <taxon>Eukaryota</taxon>
        <taxon>Metazoa</taxon>
        <taxon>Ecdysozoa</taxon>
        <taxon>Arthropoda</taxon>
        <taxon>Hexapoda</taxon>
        <taxon>Insecta</taxon>
        <taxon>Pterygota</taxon>
        <taxon>Neoptera</taxon>
        <taxon>Endopterygota</taxon>
        <taxon>Diptera</taxon>
        <taxon>Brachycera</taxon>
        <taxon>Muscomorpha</taxon>
        <taxon>Ephydroidea</taxon>
        <taxon>Drosophilidae</taxon>
        <taxon>Drosophila</taxon>
        <taxon>Sophophora</taxon>
    </lineage>
</organism>
<dbReference type="OMA" id="WINPGHE"/>
<keyword evidence="5 8" id="KW-0472">Membrane</keyword>